<organism evidence="1 2">
    <name type="scientific">Bacteroides cellulosilyticus</name>
    <dbReference type="NCBI Taxonomy" id="246787"/>
    <lineage>
        <taxon>Bacteria</taxon>
        <taxon>Pseudomonadati</taxon>
        <taxon>Bacteroidota</taxon>
        <taxon>Bacteroidia</taxon>
        <taxon>Bacteroidales</taxon>
        <taxon>Bacteroidaceae</taxon>
        <taxon>Bacteroides</taxon>
    </lineage>
</organism>
<proteinExistence type="predicted"/>
<dbReference type="EMBL" id="VVYV01000004">
    <property type="protein sequence ID" value="KAA5422678.1"/>
    <property type="molecule type" value="Genomic_DNA"/>
</dbReference>
<comment type="caution">
    <text evidence="1">The sequence shown here is derived from an EMBL/GenBank/DDBJ whole genome shotgun (WGS) entry which is preliminary data.</text>
</comment>
<dbReference type="STRING" id="246787.BcellWH2_01175"/>
<dbReference type="Gene3D" id="2.60.40.1930">
    <property type="match status" value="1"/>
</dbReference>
<evidence type="ECO:0008006" key="3">
    <source>
        <dbReference type="Google" id="ProtNLM"/>
    </source>
</evidence>
<name>A0A125MHD4_9BACE</name>
<evidence type="ECO:0000313" key="2">
    <source>
        <dbReference type="Proteomes" id="UP000448877"/>
    </source>
</evidence>
<sequence>MKKLFITMICIFILPSLFFKDGGEILAFPTQEKAYLHTDKSFYLIGDTIWLKGYLVDAQTHKESDAQSRFLYIELINRKNKVIQRKKIKEENGHFSNFIPLEKDIEEADYQIRANTNFMRNQGEEFFFTKQIPVYANTSSLLTANIEYDSDETDGKYAVITLLRKDGTLYAGSRVEYMIRTKEYMNRFRRVRTNADGQIRFKLPDREKGVEPYVYLSLYEKEYVHRKRIFLPQDYEYTVGFYPEGGHLLAGVQQQVAFKAETSTGEIINVEGYVLNQRKDTLVTLNSEYAGIGSFTVQADEADTLCAFVKDNLGHERSFTLPKASTTHISLAIHQDPTSVHYCILTPLDRELNEDFGLLVHTRGKILLNRVVSREQLSDSIPLDSFPEGIAHFTLFNRDTTVVSERLVFVRKPDAVFQLAVSGTPADSRQPVKMGLRILDNQHRPVQGNFSLSITDDFAVNMDATTNHVVSELLLNSDLKGNVFSPAYYFSSCTPTIEKHLNQLMLTHGWRRYDVSTNLREAKYKYEVEKTQQICGYVESHFDKKRLSHFALLVSTSQKAFKQIVVSNEKGEFSFTHNFQQVKDRLTEFLINGAGKKPKWRYGIYMNETEYPSTHHLHWQKEEIPLKSRAFIKSVREDYTLVNGEKIYRLPEVEVTALQLPDGWVSYKVVEPEKIEQINEKTALDLLKRTPNIMVHSGVRNSVNQMFVLVPNRNFNEKSSYSKISGSNGESPISGYWERFWKRVPVIVDGYELKNLQDLENLRAEDVKSINFVRDKAMYIANSEDHYTWENYEETEAVTIANAPRTGDALPLIVQPQKVYISTYLSKGIIGSSIPSIARIGYLSYAENAEFYAPQYPTEESRKIIDSDKRTTIHWEPNIRLNEKGETGLSFYTADRPSTYTIVIEGITDDGKVCRYVKQIK</sequence>
<reference evidence="1 2" key="1">
    <citation type="journal article" date="2019" name="Nat. Med.">
        <title>A library of human gut bacterial isolates paired with longitudinal multiomics data enables mechanistic microbiome research.</title>
        <authorList>
            <person name="Poyet M."/>
            <person name="Groussin M."/>
            <person name="Gibbons S.M."/>
            <person name="Avila-Pacheco J."/>
            <person name="Jiang X."/>
            <person name="Kearney S.M."/>
            <person name="Perrotta A.R."/>
            <person name="Berdy B."/>
            <person name="Zhao S."/>
            <person name="Lieberman T.D."/>
            <person name="Swanson P.K."/>
            <person name="Smith M."/>
            <person name="Roesemann S."/>
            <person name="Alexander J.E."/>
            <person name="Rich S.A."/>
            <person name="Livny J."/>
            <person name="Vlamakis H."/>
            <person name="Clish C."/>
            <person name="Bullock K."/>
            <person name="Deik A."/>
            <person name="Scott J."/>
            <person name="Pierce K.A."/>
            <person name="Xavier R.J."/>
            <person name="Alm E.J."/>
        </authorList>
    </citation>
    <scope>NUCLEOTIDE SEQUENCE [LARGE SCALE GENOMIC DNA]</scope>
    <source>
        <strain evidence="1 2">BIOML-A6</strain>
    </source>
</reference>
<dbReference type="RefSeq" id="WP_007217513.1">
    <property type="nucleotide sequence ID" value="NZ_CABMLT010000001.1"/>
</dbReference>
<evidence type="ECO:0000313" key="1">
    <source>
        <dbReference type="EMBL" id="KAA5422678.1"/>
    </source>
</evidence>
<gene>
    <name evidence="1" type="ORF">F2Y81_04310</name>
</gene>
<dbReference type="eggNOG" id="COG2373">
    <property type="taxonomic scope" value="Bacteria"/>
</dbReference>
<accession>A0A125MHD4</accession>
<dbReference type="AlphaFoldDB" id="A0A125MHD4"/>
<protein>
    <recommendedName>
        <fullName evidence="3">MG2 domain protein</fullName>
    </recommendedName>
</protein>
<dbReference type="Proteomes" id="UP000448877">
    <property type="component" value="Unassembled WGS sequence"/>
</dbReference>